<feature type="transmembrane region" description="Helical" evidence="1">
    <location>
        <begin position="12"/>
        <end position="29"/>
    </location>
</feature>
<feature type="transmembrane region" description="Helical" evidence="1">
    <location>
        <begin position="71"/>
        <end position="94"/>
    </location>
</feature>
<evidence type="ECO:0000256" key="1">
    <source>
        <dbReference type="SAM" id="Phobius"/>
    </source>
</evidence>
<dbReference type="InterPro" id="IPR003675">
    <property type="entry name" value="Rce1/LyrA-like_dom"/>
</dbReference>
<feature type="transmembrane region" description="Helical" evidence="1">
    <location>
        <begin position="168"/>
        <end position="186"/>
    </location>
</feature>
<keyword evidence="4" id="KW-1185">Reference proteome</keyword>
<feature type="transmembrane region" description="Helical" evidence="1">
    <location>
        <begin position="191"/>
        <end position="211"/>
    </location>
</feature>
<sequence length="264" mass="30226">MKQMLSNYREWLRLAVAVCLMAAALIGSGFIDVPYVPVGLLLVVLVNWIMFRSEKFDFSALGFDLNRRHLLLVPLGLLLGMLAYMLSYCLGAFIRGNELRVNTVVEWKEFFNQFWRVLPTAAVQDFLVVGYCYHKLIRLTNVKVATTVVGLVFVAMHDVWGASIANNLFYALGLFAGYLMLSTALIRSGSIWLVIGLHWGNNFTNSFVFTFKRSHTSWLYLSGPMEVFTNWQGIGLLVAFLLNSVSVIMLVRFFWRNRLLCYRY</sequence>
<organism evidence="3 4">
    <name type="scientific">Mucilaginibacter terrae</name>
    <dbReference type="NCBI Taxonomy" id="1955052"/>
    <lineage>
        <taxon>Bacteria</taxon>
        <taxon>Pseudomonadati</taxon>
        <taxon>Bacteroidota</taxon>
        <taxon>Sphingobacteriia</taxon>
        <taxon>Sphingobacteriales</taxon>
        <taxon>Sphingobacteriaceae</taxon>
        <taxon>Mucilaginibacter</taxon>
    </lineage>
</organism>
<protein>
    <submittedName>
        <fullName evidence="3">Membrane protease YdiL (CAAX protease family)</fullName>
    </submittedName>
</protein>
<feature type="transmembrane region" description="Helical" evidence="1">
    <location>
        <begin position="231"/>
        <end position="255"/>
    </location>
</feature>
<evidence type="ECO:0000313" key="3">
    <source>
        <dbReference type="EMBL" id="MDT3401755.1"/>
    </source>
</evidence>
<dbReference type="GO" id="GO:0006508">
    <property type="term" value="P:proteolysis"/>
    <property type="evidence" value="ECO:0007669"/>
    <property type="project" value="UniProtKB-KW"/>
</dbReference>
<gene>
    <name evidence="3" type="ORF">QE417_000827</name>
</gene>
<keyword evidence="1" id="KW-0472">Membrane</keyword>
<dbReference type="Proteomes" id="UP001258315">
    <property type="component" value="Unassembled WGS sequence"/>
</dbReference>
<evidence type="ECO:0000313" key="4">
    <source>
        <dbReference type="Proteomes" id="UP001258315"/>
    </source>
</evidence>
<dbReference type="EMBL" id="JAVLVU010000001">
    <property type="protein sequence ID" value="MDT3401755.1"/>
    <property type="molecule type" value="Genomic_DNA"/>
</dbReference>
<keyword evidence="3" id="KW-0378">Hydrolase</keyword>
<feature type="transmembrane region" description="Helical" evidence="1">
    <location>
        <begin position="35"/>
        <end position="51"/>
    </location>
</feature>
<accession>A0ABU3GQ52</accession>
<evidence type="ECO:0000259" key="2">
    <source>
        <dbReference type="Pfam" id="PF02517"/>
    </source>
</evidence>
<keyword evidence="3" id="KW-0645">Protease</keyword>
<name>A0ABU3GQ52_9SPHI</name>
<comment type="caution">
    <text evidence="3">The sequence shown here is derived from an EMBL/GenBank/DDBJ whole genome shotgun (WGS) entry which is preliminary data.</text>
</comment>
<dbReference type="RefSeq" id="WP_311947684.1">
    <property type="nucleotide sequence ID" value="NZ_JAVLVU010000001.1"/>
</dbReference>
<reference evidence="4" key="1">
    <citation type="submission" date="2023-07" db="EMBL/GenBank/DDBJ databases">
        <title>Functional and genomic diversity of the sorghum phyllosphere microbiome.</title>
        <authorList>
            <person name="Shade A."/>
        </authorList>
    </citation>
    <scope>NUCLEOTIDE SEQUENCE [LARGE SCALE GENOMIC DNA]</scope>
    <source>
        <strain evidence="4">SORGH_AS_0422</strain>
    </source>
</reference>
<keyword evidence="1" id="KW-1133">Transmembrane helix</keyword>
<proteinExistence type="predicted"/>
<dbReference type="GO" id="GO:0008233">
    <property type="term" value="F:peptidase activity"/>
    <property type="evidence" value="ECO:0007669"/>
    <property type="project" value="UniProtKB-KW"/>
</dbReference>
<feature type="domain" description="CAAX prenyl protease 2/Lysostaphin resistance protein A-like" evidence="2">
    <location>
        <begin position="114"/>
        <end position="203"/>
    </location>
</feature>
<dbReference type="Pfam" id="PF02517">
    <property type="entry name" value="Rce1-like"/>
    <property type="match status" value="1"/>
</dbReference>
<keyword evidence="1" id="KW-0812">Transmembrane</keyword>